<evidence type="ECO:0000256" key="2">
    <source>
        <dbReference type="ARBA" id="ARBA00023027"/>
    </source>
</evidence>
<evidence type="ECO:0000313" key="6">
    <source>
        <dbReference type="Proteomes" id="UP001409585"/>
    </source>
</evidence>
<dbReference type="GO" id="GO:0019592">
    <property type="term" value="P:mannitol catabolic process"/>
    <property type="evidence" value="ECO:0007669"/>
    <property type="project" value="TreeGrafter"/>
</dbReference>
<feature type="domain" description="Mannitol dehydrogenase C-terminal" evidence="4">
    <location>
        <begin position="281"/>
        <end position="473"/>
    </location>
</feature>
<dbReference type="Pfam" id="PF08125">
    <property type="entry name" value="Mannitol_dh_C"/>
    <property type="match status" value="1"/>
</dbReference>
<dbReference type="SUPFAM" id="SSF48179">
    <property type="entry name" value="6-phosphogluconate dehydrogenase C-terminal domain-like"/>
    <property type="match status" value="1"/>
</dbReference>
<dbReference type="InterPro" id="IPR013118">
    <property type="entry name" value="Mannitol_DH_C"/>
</dbReference>
<organism evidence="5 6">
    <name type="scientific">Halioxenophilus aromaticivorans</name>
    <dbReference type="NCBI Taxonomy" id="1306992"/>
    <lineage>
        <taxon>Bacteria</taxon>
        <taxon>Pseudomonadati</taxon>
        <taxon>Pseudomonadota</taxon>
        <taxon>Gammaproteobacteria</taxon>
        <taxon>Alteromonadales</taxon>
        <taxon>Alteromonadaceae</taxon>
        <taxon>Halioxenophilus</taxon>
    </lineage>
</organism>
<dbReference type="InterPro" id="IPR036291">
    <property type="entry name" value="NAD(P)-bd_dom_sf"/>
</dbReference>
<comment type="caution">
    <text evidence="5">The sequence shown here is derived from an EMBL/GenBank/DDBJ whole genome shotgun (WGS) entry which is preliminary data.</text>
</comment>
<dbReference type="PRINTS" id="PR00084">
    <property type="entry name" value="MTLDHDRGNASE"/>
</dbReference>
<evidence type="ECO:0000313" key="5">
    <source>
        <dbReference type="EMBL" id="GAA4948461.1"/>
    </source>
</evidence>
<dbReference type="InterPro" id="IPR013328">
    <property type="entry name" value="6PGD_dom2"/>
</dbReference>
<dbReference type="PANTHER" id="PTHR30524:SF0">
    <property type="entry name" value="ALTRONATE OXIDOREDUCTASE-RELATED"/>
    <property type="match status" value="1"/>
</dbReference>
<dbReference type="Proteomes" id="UP001409585">
    <property type="component" value="Unassembled WGS sequence"/>
</dbReference>
<dbReference type="GO" id="GO:0008926">
    <property type="term" value="F:mannitol-1-phosphate 5-dehydrogenase activity"/>
    <property type="evidence" value="ECO:0007669"/>
    <property type="project" value="TreeGrafter"/>
</dbReference>
<dbReference type="SUPFAM" id="SSF51735">
    <property type="entry name" value="NAD(P)-binding Rossmann-fold domains"/>
    <property type="match status" value="1"/>
</dbReference>
<sequence>MSETYPTLNRSLVNKPAKTEKIIQFGTGAFLKGFINDIFQQLNDHGLYDGGIVAVKLRPGNAQQIEQINRQDGLFTLNVRGVDNGKLVDNYHVIDIQNRALSPYDDVDGFMALADNPELEWIVSNTTEAGICFDEQQQFSDAPALGFPAKLTQLLYRRYQTFNGDSSKGVTVLCCELIENNAQVLLGYLKQYAQLWQLDAEFEHWLSQHCYFHNTLVDRIVTGRPPEPRVVEITQAVNYHDAELIETESYYQWVIETNGRAEVLSKLFAESAGLNVILTEDLTSYRQRKVRILNGAHTGCVALAQLLDIETVYQATQTPLIKQFLQRLVFDEIVPTINQPRAEVTAYAQAIIERFENPFLFHAWQSIALNSISKWTARLLPTLQDVVAGNGKPSAGIATSLAALLLLYGAQPKTPAQGPQDAPEIITKFQTAFQTQPVERFVGQILADKTLWGQDLTAIPGLAETVTEMVGQLQQQGVETYLQQV</sequence>
<dbReference type="NCBIfam" id="NF002969">
    <property type="entry name" value="PRK03643.1"/>
    <property type="match status" value="1"/>
</dbReference>
<dbReference type="Gene3D" id="3.40.50.720">
    <property type="entry name" value="NAD(P)-binding Rossmann-like Domain"/>
    <property type="match status" value="1"/>
</dbReference>
<dbReference type="InterPro" id="IPR013131">
    <property type="entry name" value="Mannitol_DH_N"/>
</dbReference>
<dbReference type="GO" id="GO:0005829">
    <property type="term" value="C:cytosol"/>
    <property type="evidence" value="ECO:0007669"/>
    <property type="project" value="TreeGrafter"/>
</dbReference>
<dbReference type="RefSeq" id="WP_345424125.1">
    <property type="nucleotide sequence ID" value="NZ_AP031496.1"/>
</dbReference>
<feature type="domain" description="Mannitol dehydrogenase N-terminal" evidence="3">
    <location>
        <begin position="20"/>
        <end position="259"/>
    </location>
</feature>
<reference evidence="6" key="1">
    <citation type="journal article" date="2019" name="Int. J. Syst. Evol. Microbiol.">
        <title>The Global Catalogue of Microorganisms (GCM) 10K type strain sequencing project: providing services to taxonomists for standard genome sequencing and annotation.</title>
        <authorList>
            <consortium name="The Broad Institute Genomics Platform"/>
            <consortium name="The Broad Institute Genome Sequencing Center for Infectious Disease"/>
            <person name="Wu L."/>
            <person name="Ma J."/>
        </authorList>
    </citation>
    <scope>NUCLEOTIDE SEQUENCE [LARGE SCALE GENOMIC DNA]</scope>
    <source>
        <strain evidence="6">JCM 19134</strain>
    </source>
</reference>
<name>A0AAV3U536_9ALTE</name>
<accession>A0AAV3U536</accession>
<proteinExistence type="predicted"/>
<dbReference type="Pfam" id="PF01232">
    <property type="entry name" value="Mannitol_dh"/>
    <property type="match status" value="1"/>
</dbReference>
<dbReference type="PANTHER" id="PTHR30524">
    <property type="entry name" value="MANNITOL-1-PHOSPHATE 5-DEHYDROGENASE"/>
    <property type="match status" value="1"/>
</dbReference>
<dbReference type="Gene3D" id="1.10.1040.10">
    <property type="entry name" value="N-(1-d-carboxylethyl)-l-norvaline Dehydrogenase, domain 2"/>
    <property type="match status" value="1"/>
</dbReference>
<evidence type="ECO:0000256" key="1">
    <source>
        <dbReference type="ARBA" id="ARBA00023002"/>
    </source>
</evidence>
<dbReference type="AlphaFoldDB" id="A0AAV3U536"/>
<evidence type="ECO:0000259" key="4">
    <source>
        <dbReference type="Pfam" id="PF08125"/>
    </source>
</evidence>
<dbReference type="InterPro" id="IPR000669">
    <property type="entry name" value="Mannitol_DH"/>
</dbReference>
<dbReference type="InterPro" id="IPR008927">
    <property type="entry name" value="6-PGluconate_DH-like_C_sf"/>
</dbReference>
<gene>
    <name evidence="5" type="ORF">GCM10025791_30560</name>
</gene>
<dbReference type="EMBL" id="BAABLX010000028">
    <property type="protein sequence ID" value="GAA4948461.1"/>
    <property type="molecule type" value="Genomic_DNA"/>
</dbReference>
<protein>
    <submittedName>
        <fullName evidence="5">Tagaturonate reductase</fullName>
    </submittedName>
</protein>
<keyword evidence="2" id="KW-0520">NAD</keyword>
<keyword evidence="6" id="KW-1185">Reference proteome</keyword>
<keyword evidence="1" id="KW-0560">Oxidoreductase</keyword>
<evidence type="ECO:0000259" key="3">
    <source>
        <dbReference type="Pfam" id="PF01232"/>
    </source>
</evidence>